<keyword evidence="5 7" id="KW-1133">Transmembrane helix</keyword>
<evidence type="ECO:0000256" key="4">
    <source>
        <dbReference type="ARBA" id="ARBA00022692"/>
    </source>
</evidence>
<dbReference type="PIRSF" id="PIRSF019239">
    <property type="entry name" value="MrpE"/>
    <property type="match status" value="1"/>
</dbReference>
<keyword evidence="9" id="KW-1185">Reference proteome</keyword>
<dbReference type="RefSeq" id="WP_326509981.1">
    <property type="nucleotide sequence ID" value="NZ_JAWIIV010000051.1"/>
</dbReference>
<dbReference type="Proteomes" id="UP001352263">
    <property type="component" value="Unassembled WGS sequence"/>
</dbReference>
<evidence type="ECO:0000256" key="3">
    <source>
        <dbReference type="ARBA" id="ARBA00022475"/>
    </source>
</evidence>
<evidence type="ECO:0000256" key="6">
    <source>
        <dbReference type="ARBA" id="ARBA00023136"/>
    </source>
</evidence>
<gene>
    <name evidence="8" type="ORF">RY831_29865</name>
</gene>
<dbReference type="InterPro" id="IPR002758">
    <property type="entry name" value="Cation_antiport_E"/>
</dbReference>
<keyword evidence="6 7" id="KW-0472">Membrane</keyword>
<dbReference type="PANTHER" id="PTHR34584">
    <property type="entry name" value="NA(+)/H(+) ANTIPORTER SUBUNIT E1"/>
    <property type="match status" value="1"/>
</dbReference>
<keyword evidence="3" id="KW-1003">Cell membrane</keyword>
<feature type="transmembrane region" description="Helical" evidence="7">
    <location>
        <begin position="63"/>
        <end position="86"/>
    </location>
</feature>
<comment type="subcellular location">
    <subcellularLocation>
        <location evidence="1">Cell membrane</location>
        <topology evidence="1">Multi-pass membrane protein</topology>
    </subcellularLocation>
</comment>
<dbReference type="PANTHER" id="PTHR34584:SF1">
    <property type="entry name" value="NA(+)_H(+) ANTIPORTER SUBUNIT E1"/>
    <property type="match status" value="1"/>
</dbReference>
<comment type="caution">
    <text evidence="8">The sequence shown here is derived from an EMBL/GenBank/DDBJ whole genome shotgun (WGS) entry which is preliminary data.</text>
</comment>
<evidence type="ECO:0000256" key="7">
    <source>
        <dbReference type="SAM" id="Phobius"/>
    </source>
</evidence>
<evidence type="ECO:0000313" key="8">
    <source>
        <dbReference type="EMBL" id="MEC4723359.1"/>
    </source>
</evidence>
<dbReference type="EMBL" id="JAWIIV010000051">
    <property type="protein sequence ID" value="MEC4723359.1"/>
    <property type="molecule type" value="Genomic_DNA"/>
</dbReference>
<evidence type="ECO:0000256" key="2">
    <source>
        <dbReference type="ARBA" id="ARBA00006228"/>
    </source>
</evidence>
<evidence type="ECO:0000256" key="1">
    <source>
        <dbReference type="ARBA" id="ARBA00004651"/>
    </source>
</evidence>
<name>A0ABU6JJW5_9BURK</name>
<keyword evidence="4 7" id="KW-0812">Transmembrane</keyword>
<protein>
    <submittedName>
        <fullName evidence="8">Na+/H+ antiporter subunit E</fullName>
    </submittedName>
</protein>
<feature type="transmembrane region" description="Helical" evidence="7">
    <location>
        <begin position="30"/>
        <end position="51"/>
    </location>
</feature>
<sequence length="165" mass="18362">MMISARWFPHPLVSLALLAIWLILNSSISPGQILLGLLLGWAIPWLARSVWSDDVTMRRPATALRLLATVLYDIVVANLNVARLVLGPVRNLRPVFVRLPLDLQESYAIWTLASIITLTPGTISSELSADGRWLLVHVLDTDDAAALIAEIKQRYEAPLKEIFEC</sequence>
<reference evidence="8 9" key="1">
    <citation type="submission" date="2023-10" db="EMBL/GenBank/DDBJ databases">
        <title>Noviherbaspirillum sp. CPCC 100848 genome assembly.</title>
        <authorList>
            <person name="Li X.Y."/>
            <person name="Fang X.M."/>
        </authorList>
    </citation>
    <scope>NUCLEOTIDE SEQUENCE [LARGE SCALE GENOMIC DNA]</scope>
    <source>
        <strain evidence="8 9">CPCC 100848</strain>
    </source>
</reference>
<proteinExistence type="inferred from homology"/>
<dbReference type="Pfam" id="PF01899">
    <property type="entry name" value="MNHE"/>
    <property type="match status" value="1"/>
</dbReference>
<evidence type="ECO:0000313" key="9">
    <source>
        <dbReference type="Proteomes" id="UP001352263"/>
    </source>
</evidence>
<comment type="similarity">
    <text evidence="2">Belongs to the CPA3 antiporters (TC 2.A.63) subunit E family.</text>
</comment>
<evidence type="ECO:0000256" key="5">
    <source>
        <dbReference type="ARBA" id="ARBA00022989"/>
    </source>
</evidence>
<accession>A0ABU6JJW5</accession>
<dbReference type="NCBIfam" id="NF006518">
    <property type="entry name" value="PRK08965.1-2"/>
    <property type="match status" value="1"/>
</dbReference>
<organism evidence="8 9">
    <name type="scientific">Noviherbaspirillum album</name>
    <dbReference type="NCBI Taxonomy" id="3080276"/>
    <lineage>
        <taxon>Bacteria</taxon>
        <taxon>Pseudomonadati</taxon>
        <taxon>Pseudomonadota</taxon>
        <taxon>Betaproteobacteria</taxon>
        <taxon>Burkholderiales</taxon>
        <taxon>Oxalobacteraceae</taxon>
        <taxon>Noviherbaspirillum</taxon>
    </lineage>
</organism>
<feature type="transmembrane region" description="Helical" evidence="7">
    <location>
        <begin position="7"/>
        <end position="24"/>
    </location>
</feature>